<protein>
    <submittedName>
        <fullName evidence="1">2614_t:CDS:1</fullName>
    </submittedName>
</protein>
<proteinExistence type="predicted"/>
<dbReference type="Proteomes" id="UP000789525">
    <property type="component" value="Unassembled WGS sequence"/>
</dbReference>
<keyword evidence="2" id="KW-1185">Reference proteome</keyword>
<organism evidence="1 2">
    <name type="scientific">Acaulospora colombiana</name>
    <dbReference type="NCBI Taxonomy" id="27376"/>
    <lineage>
        <taxon>Eukaryota</taxon>
        <taxon>Fungi</taxon>
        <taxon>Fungi incertae sedis</taxon>
        <taxon>Mucoromycota</taxon>
        <taxon>Glomeromycotina</taxon>
        <taxon>Glomeromycetes</taxon>
        <taxon>Diversisporales</taxon>
        <taxon>Acaulosporaceae</taxon>
        <taxon>Acaulospora</taxon>
    </lineage>
</organism>
<evidence type="ECO:0000313" key="2">
    <source>
        <dbReference type="Proteomes" id="UP000789525"/>
    </source>
</evidence>
<accession>A0ACA9MGZ5</accession>
<comment type="caution">
    <text evidence="1">The sequence shown here is derived from an EMBL/GenBank/DDBJ whole genome shotgun (WGS) entry which is preliminary data.</text>
</comment>
<sequence length="434" mass="49353">MYFSSLNHVHSEVPPTGSFKNKPQIDVYIKSHKNIKFSFAEDEITFQQGNLGKSDTFLTGAVHLNYPRACVVKNVHLHLKGIEKTFWYKTQARLKVLYTGEHTLVDQLNKIWEASENAEEITALDIPFKIQIPYNLQETIITEIGTVQYTLRVTVSTKGLFGTGTHFAKLYCPLKRTLTLDHALLLPCRMHGKSPNGIEYTFMLPPNKIFGLGDYVSIPMTLRFLRPSIGIEKLEVVLKALMEFSCSTQNEKTRVEKQLVDIIIPDTELQYVQSNYLEECSHIIEIFIPHITQPTCQGRFINISHQLCIKFCLWRSNTDFLIEEFVRVANISEKHKAQRSSLRDSNGLLIMSRESFDDSSSEYRYLDSEYIGVRQLPANGGCASNQFKSSSSLALTSKVSASSLYKDLSLSSSTVSLNTPYPSILSSTPYFQRW</sequence>
<evidence type="ECO:0000313" key="1">
    <source>
        <dbReference type="EMBL" id="CAG8588977.1"/>
    </source>
</evidence>
<name>A0ACA9MGZ5_9GLOM</name>
<reference evidence="1" key="1">
    <citation type="submission" date="2021-06" db="EMBL/GenBank/DDBJ databases">
        <authorList>
            <person name="Kallberg Y."/>
            <person name="Tangrot J."/>
            <person name="Rosling A."/>
        </authorList>
    </citation>
    <scope>NUCLEOTIDE SEQUENCE</scope>
    <source>
        <strain evidence="1">CL356</strain>
    </source>
</reference>
<gene>
    <name evidence="1" type="ORF">ACOLOM_LOCUS6243</name>
</gene>
<dbReference type="EMBL" id="CAJVPT010012674">
    <property type="protein sequence ID" value="CAG8588977.1"/>
    <property type="molecule type" value="Genomic_DNA"/>
</dbReference>